<evidence type="ECO:0000256" key="1">
    <source>
        <dbReference type="ARBA" id="ARBA00006270"/>
    </source>
</evidence>
<dbReference type="PROSITE" id="PS51420">
    <property type="entry name" value="RHO"/>
    <property type="match status" value="1"/>
</dbReference>
<dbReference type="PANTHER" id="PTHR47979">
    <property type="entry name" value="DRAB11-RELATED"/>
    <property type="match status" value="1"/>
</dbReference>
<sequence length="173" mass="19706">MSYKYTFKILLLGDGAVGKTSLVQRFIHGKFQSGYLMTIGMEPYSRFETIDGTRVVLQLWDIAGQERFQSMRTIFFKGSLGALITYDITRRKTFDNLKTWINEAKTESPRIMLILVGNKNDLEDMREVSYEEGLEFAKKNGCIGFIETSAKTGENVAEAFLQMGKSILKSVER</sequence>
<dbReference type="NCBIfam" id="TIGR00231">
    <property type="entry name" value="small_GTP"/>
    <property type="match status" value="1"/>
</dbReference>
<dbReference type="Proteomes" id="UP001200513">
    <property type="component" value="Chromosome"/>
</dbReference>
<dbReference type="SMART" id="SM00174">
    <property type="entry name" value="RHO"/>
    <property type="match status" value="1"/>
</dbReference>
<dbReference type="GO" id="GO:0005525">
    <property type="term" value="F:GTP binding"/>
    <property type="evidence" value="ECO:0007669"/>
    <property type="project" value="InterPro"/>
</dbReference>
<proteinExistence type="inferred from homology"/>
<name>A0A9Y1BQH3_9ARCH</name>
<evidence type="ECO:0000313" key="2">
    <source>
        <dbReference type="EMBL" id="UJG43177.1"/>
    </source>
</evidence>
<protein>
    <submittedName>
        <fullName evidence="2">GTP-binding protein</fullName>
    </submittedName>
</protein>
<dbReference type="PROSITE" id="PS51419">
    <property type="entry name" value="RAB"/>
    <property type="match status" value="1"/>
</dbReference>
<reference evidence="2" key="1">
    <citation type="journal article" date="2022" name="Nat. Microbiol.">
        <title>Unique mobile elements and scalable gene flow at the prokaryote-eukaryote boundary revealed by circularized Asgard archaea genomes.</title>
        <authorList>
            <person name="Wu F."/>
            <person name="Speth D.R."/>
            <person name="Philosof A."/>
            <person name="Cremiere A."/>
            <person name="Narayanan A."/>
            <person name="Barco R.A."/>
            <person name="Connon S.A."/>
            <person name="Amend J.P."/>
            <person name="Antoshechkin I.A."/>
            <person name="Orphan V.J."/>
        </authorList>
    </citation>
    <scope>NUCLEOTIDE SEQUENCE</scope>
    <source>
        <strain evidence="2">PR6</strain>
    </source>
</reference>
<dbReference type="InterPro" id="IPR001806">
    <property type="entry name" value="Small_GTPase"/>
</dbReference>
<dbReference type="SUPFAM" id="SSF52540">
    <property type="entry name" value="P-loop containing nucleoside triphosphate hydrolases"/>
    <property type="match status" value="1"/>
</dbReference>
<dbReference type="SMART" id="SM00173">
    <property type="entry name" value="RAS"/>
    <property type="match status" value="1"/>
</dbReference>
<accession>A0A9Y1BQH3</accession>
<comment type="similarity">
    <text evidence="1">Belongs to the small GTPase superfamily. Rab family.</text>
</comment>
<dbReference type="InterPro" id="IPR027417">
    <property type="entry name" value="P-loop_NTPase"/>
</dbReference>
<dbReference type="GO" id="GO:0003924">
    <property type="term" value="F:GTPase activity"/>
    <property type="evidence" value="ECO:0007669"/>
    <property type="project" value="InterPro"/>
</dbReference>
<dbReference type="SMART" id="SM00176">
    <property type="entry name" value="RAN"/>
    <property type="match status" value="1"/>
</dbReference>
<dbReference type="EMBL" id="CP084167">
    <property type="protein sequence ID" value="UJG43177.1"/>
    <property type="molecule type" value="Genomic_DNA"/>
</dbReference>
<dbReference type="CDD" id="cd00154">
    <property type="entry name" value="Rab"/>
    <property type="match status" value="1"/>
</dbReference>
<gene>
    <name evidence="2" type="ORF">K9W46_12495</name>
</gene>
<dbReference type="Gene3D" id="3.40.50.300">
    <property type="entry name" value="P-loop containing nucleotide triphosphate hydrolases"/>
    <property type="match status" value="1"/>
</dbReference>
<dbReference type="SMART" id="SM00175">
    <property type="entry name" value="RAB"/>
    <property type="match status" value="1"/>
</dbReference>
<dbReference type="AlphaFoldDB" id="A0A9Y1BQH3"/>
<organism evidence="2">
    <name type="scientific">Candidatus Heimdallarchaeum endolithica</name>
    <dbReference type="NCBI Taxonomy" id="2876572"/>
    <lineage>
        <taxon>Archaea</taxon>
        <taxon>Promethearchaeati</taxon>
        <taxon>Candidatus Heimdallarchaeota</taxon>
        <taxon>Candidatus Heimdallarchaeia (ex Rinke et al. 2021) (nom. nud.)</taxon>
        <taxon>Candidatus Heimdallarchaeales</taxon>
        <taxon>Candidatus Heimdallarchaeaceae</taxon>
        <taxon>Candidatus Heimdallarchaeum</taxon>
    </lineage>
</organism>
<dbReference type="Pfam" id="PF00071">
    <property type="entry name" value="Ras"/>
    <property type="match status" value="1"/>
</dbReference>
<dbReference type="FunFam" id="3.40.50.300:FF:000808">
    <property type="entry name" value="Small GTP-binding protein, putative"/>
    <property type="match status" value="1"/>
</dbReference>
<dbReference type="InterPro" id="IPR050209">
    <property type="entry name" value="Rab_GTPases_membrane_traffic"/>
</dbReference>
<dbReference type="PRINTS" id="PR00449">
    <property type="entry name" value="RASTRNSFRMNG"/>
</dbReference>
<dbReference type="InterPro" id="IPR005225">
    <property type="entry name" value="Small_GTP-bd"/>
</dbReference>
<dbReference type="PROSITE" id="PS51421">
    <property type="entry name" value="RAS"/>
    <property type="match status" value="1"/>
</dbReference>